<evidence type="ECO:0000313" key="4">
    <source>
        <dbReference type="EMBL" id="RHF60830.1"/>
    </source>
</evidence>
<sequence>MNDQWLDFAIRIQSIAQAGLQYGKDKYDKERYNELRKIAAEMMAAKTDLPVEKVYGLFCNESGYQTPKIDTRAAVFIDGKILLVHENNGTWSLPGGWCDVDQSIASNTEKEVFEETGCTVHSKKLIAVQDWRKHNVMNHAYGVIKTFMLCQYESGTFKSNIETTEIGLFDRTSLPNDLAIEKTTKDQILMCFDFYEKPDASTLFD</sequence>
<evidence type="ECO:0000256" key="1">
    <source>
        <dbReference type="ARBA" id="ARBA00005582"/>
    </source>
</evidence>
<feature type="domain" description="Nudix hydrolase" evidence="2">
    <location>
        <begin position="66"/>
        <end position="191"/>
    </location>
</feature>
<evidence type="ECO:0000313" key="7">
    <source>
        <dbReference type="Proteomes" id="UP000284902"/>
    </source>
</evidence>
<dbReference type="RefSeq" id="WP_023920428.1">
    <property type="nucleotide sequence ID" value="NZ_DAWARK010000013.1"/>
</dbReference>
<evidence type="ECO:0000313" key="6">
    <source>
        <dbReference type="Proteomes" id="UP000260793"/>
    </source>
</evidence>
<dbReference type="Gene3D" id="3.90.79.10">
    <property type="entry name" value="Nucleoside Triphosphate Pyrophosphohydrolase"/>
    <property type="match status" value="1"/>
</dbReference>
<dbReference type="Proteomes" id="UP000260793">
    <property type="component" value="Unassembled WGS sequence"/>
</dbReference>
<dbReference type="SUPFAM" id="SSF55811">
    <property type="entry name" value="Nudix"/>
    <property type="match status" value="1"/>
</dbReference>
<dbReference type="Pfam" id="PF00293">
    <property type="entry name" value="NUDIX"/>
    <property type="match status" value="1"/>
</dbReference>
<evidence type="ECO:0000313" key="8">
    <source>
        <dbReference type="Proteomes" id="UP000285832"/>
    </source>
</evidence>
<dbReference type="EMBL" id="QRMI01000006">
    <property type="protein sequence ID" value="RHJ62983.1"/>
    <property type="molecule type" value="Genomic_DNA"/>
</dbReference>
<dbReference type="PROSITE" id="PS51462">
    <property type="entry name" value="NUDIX"/>
    <property type="match status" value="1"/>
</dbReference>
<dbReference type="EMBL" id="QSQN01000013">
    <property type="protein sequence ID" value="RGK40567.1"/>
    <property type="molecule type" value="Genomic_DNA"/>
</dbReference>
<dbReference type="Gene3D" id="6.10.250.1120">
    <property type="match status" value="1"/>
</dbReference>
<dbReference type="Pfam" id="PF12535">
    <property type="entry name" value="Nudix_N"/>
    <property type="match status" value="1"/>
</dbReference>
<comment type="caution">
    <text evidence="3">The sequence shown here is derived from an EMBL/GenBank/DDBJ whole genome shotgun (WGS) entry which is preliminary data.</text>
</comment>
<evidence type="ECO:0000313" key="3">
    <source>
        <dbReference type="EMBL" id="RGK40567.1"/>
    </source>
</evidence>
<dbReference type="InterPro" id="IPR000086">
    <property type="entry name" value="NUDIX_hydrolase_dom"/>
</dbReference>
<reference evidence="6 7" key="1">
    <citation type="submission" date="2018-08" db="EMBL/GenBank/DDBJ databases">
        <title>A genome reference for cultivated species of the human gut microbiota.</title>
        <authorList>
            <person name="Zou Y."/>
            <person name="Xue W."/>
            <person name="Luo G."/>
        </authorList>
    </citation>
    <scope>NUCLEOTIDE SEQUENCE [LARGE SCALE GENOMIC DNA]</scope>
    <source>
        <strain evidence="5 8">AM09-9</strain>
        <strain evidence="4 7">AM25-1LB</strain>
        <strain evidence="3 6">TF11-7</strain>
    </source>
</reference>
<evidence type="ECO:0000259" key="2">
    <source>
        <dbReference type="PROSITE" id="PS51462"/>
    </source>
</evidence>
<gene>
    <name evidence="5" type="ORF">DW116_03285</name>
    <name evidence="4" type="ORF">DW672_06875</name>
    <name evidence="3" type="ORF">DXD17_06235</name>
</gene>
<dbReference type="AlphaFoldDB" id="A0A3E4LT26"/>
<protein>
    <submittedName>
        <fullName evidence="3">DNA mismatch repair protein MutT</fullName>
    </submittedName>
</protein>
<dbReference type="PANTHER" id="PTHR43736:SF1">
    <property type="entry name" value="DIHYDRONEOPTERIN TRIPHOSPHATE DIPHOSPHATASE"/>
    <property type="match status" value="1"/>
</dbReference>
<dbReference type="PANTHER" id="PTHR43736">
    <property type="entry name" value="ADP-RIBOSE PYROPHOSPHATASE"/>
    <property type="match status" value="1"/>
</dbReference>
<dbReference type="InterPro" id="IPR059176">
    <property type="entry name" value="UDP-X_N"/>
</dbReference>
<accession>A0A3E4LT26</accession>
<organism evidence="3 6">
    <name type="scientific">[Ruminococcus] lactaris</name>
    <dbReference type="NCBI Taxonomy" id="46228"/>
    <lineage>
        <taxon>Bacteria</taxon>
        <taxon>Bacillati</taxon>
        <taxon>Bacillota</taxon>
        <taxon>Clostridia</taxon>
        <taxon>Lachnospirales</taxon>
        <taxon>Lachnospiraceae</taxon>
        <taxon>Mediterraneibacter</taxon>
    </lineage>
</organism>
<dbReference type="InterPro" id="IPR015797">
    <property type="entry name" value="NUDIX_hydrolase-like_dom_sf"/>
</dbReference>
<dbReference type="Proteomes" id="UP000284902">
    <property type="component" value="Unassembled WGS sequence"/>
</dbReference>
<evidence type="ECO:0000313" key="5">
    <source>
        <dbReference type="EMBL" id="RHJ62983.1"/>
    </source>
</evidence>
<name>A0A3E4LT26_9FIRM</name>
<dbReference type="Proteomes" id="UP000285832">
    <property type="component" value="Unassembled WGS sequence"/>
</dbReference>
<comment type="similarity">
    <text evidence="1">Belongs to the Nudix hydrolase family.</text>
</comment>
<dbReference type="EMBL" id="QRHG01000014">
    <property type="protein sequence ID" value="RHF60830.1"/>
    <property type="molecule type" value="Genomic_DNA"/>
</dbReference>
<proteinExistence type="inferred from homology"/>